<gene>
    <name evidence="3" type="primary">CDC5_1</name>
    <name evidence="3" type="ORF">BG011_002108</name>
</gene>
<dbReference type="InterPro" id="IPR033695">
    <property type="entry name" value="POLO_box_2"/>
</dbReference>
<proteinExistence type="predicted"/>
<dbReference type="SUPFAM" id="SSF82615">
    <property type="entry name" value="Polo-box domain"/>
    <property type="match status" value="1"/>
</dbReference>
<dbReference type="EMBL" id="JAAAJA010001634">
    <property type="protein sequence ID" value="KAG0247060.1"/>
    <property type="molecule type" value="Genomic_DNA"/>
</dbReference>
<feature type="compositionally biased region" description="Acidic residues" evidence="1">
    <location>
        <begin position="45"/>
        <end position="55"/>
    </location>
</feature>
<feature type="compositionally biased region" description="Low complexity" evidence="1">
    <location>
        <begin position="1"/>
        <end position="18"/>
    </location>
</feature>
<protein>
    <submittedName>
        <fullName evidence="3">Cell cycle serine/threonine-protein kinase cdc5/MSD2</fullName>
    </submittedName>
</protein>
<organism evidence="3 4">
    <name type="scientific">Mortierella polycephala</name>
    <dbReference type="NCBI Taxonomy" id="41804"/>
    <lineage>
        <taxon>Eukaryota</taxon>
        <taxon>Fungi</taxon>
        <taxon>Fungi incertae sedis</taxon>
        <taxon>Mucoromycota</taxon>
        <taxon>Mortierellomycotina</taxon>
        <taxon>Mortierellomycetes</taxon>
        <taxon>Mortierellales</taxon>
        <taxon>Mortierellaceae</taxon>
        <taxon>Mortierella</taxon>
    </lineage>
</organism>
<name>A0A9P6TTJ8_9FUNG</name>
<reference evidence="3" key="1">
    <citation type="journal article" date="2020" name="Fungal Divers.">
        <title>Resolving the Mortierellaceae phylogeny through synthesis of multi-gene phylogenetics and phylogenomics.</title>
        <authorList>
            <person name="Vandepol N."/>
            <person name="Liber J."/>
            <person name="Desiro A."/>
            <person name="Na H."/>
            <person name="Kennedy M."/>
            <person name="Barry K."/>
            <person name="Grigoriev I.V."/>
            <person name="Miller A.N."/>
            <person name="O'Donnell K."/>
            <person name="Stajich J.E."/>
            <person name="Bonito G."/>
        </authorList>
    </citation>
    <scope>NUCLEOTIDE SEQUENCE</scope>
    <source>
        <strain evidence="3">KOD948</strain>
    </source>
</reference>
<comment type="caution">
    <text evidence="3">The sequence shown here is derived from an EMBL/GenBank/DDBJ whole genome shotgun (WGS) entry which is preliminary data.</text>
</comment>
<keyword evidence="3" id="KW-0808">Transferase</keyword>
<dbReference type="OrthoDB" id="408964at2759"/>
<dbReference type="CDD" id="cd13117">
    <property type="entry name" value="POLO_box_2"/>
    <property type="match status" value="1"/>
</dbReference>
<evidence type="ECO:0000313" key="3">
    <source>
        <dbReference type="EMBL" id="KAG0247060.1"/>
    </source>
</evidence>
<feature type="compositionally biased region" description="Basic and acidic residues" evidence="1">
    <location>
        <begin position="368"/>
        <end position="378"/>
    </location>
</feature>
<evidence type="ECO:0000313" key="4">
    <source>
        <dbReference type="Proteomes" id="UP000726737"/>
    </source>
</evidence>
<keyword evidence="3" id="KW-0418">Kinase</keyword>
<feature type="domain" description="POLO box" evidence="2">
    <location>
        <begin position="144"/>
        <end position="178"/>
    </location>
</feature>
<accession>A0A9P6TTJ8</accession>
<dbReference type="AlphaFoldDB" id="A0A9P6TTJ8"/>
<dbReference type="InterPro" id="IPR000959">
    <property type="entry name" value="POLO_box_dom"/>
</dbReference>
<dbReference type="Gene3D" id="3.30.1120.30">
    <property type="entry name" value="POLO box domain"/>
    <property type="match status" value="1"/>
</dbReference>
<evidence type="ECO:0000259" key="2">
    <source>
        <dbReference type="Pfam" id="PF00659"/>
    </source>
</evidence>
<dbReference type="Pfam" id="PF00659">
    <property type="entry name" value="POLO_box"/>
    <property type="match status" value="1"/>
</dbReference>
<sequence length="393" mass="45975">MRRTHSASSAHASRTLSAETTEAFLRDPSNLAPVARARAEAGIEANEDDEDDEKEEDTKDWAAEDFCDKWDSSSFLEGLHRTCCRVNRYSEKLHKKVKLLLGFKDYMTQRLCGLSPWAYEDIELKKGLPFLTDFFQTPHIVVTLSNGIIQVNFLDHTKVVLSGDGRNVTFIDGGLVPRRLTMTVHQALTPEYFYDPEDQDDQDCLVQHELEDIVNFHRMYHVEGGRKDHGGMQEQEWPSEDAHQYGTVDRMGYIENRPAYNPERDHDLVLFPRPKLAARASALIRQRQSKFDGNGQMNMSLVMESDASTEDLQDIVKGDRRIRICQMTFLELHRQIVRRLRLTQLFLQERRMVLAKAHKTERVGRERFMKDQEDFRRRREEKKRREREMRGEE</sequence>
<feature type="region of interest" description="Disordered" evidence="1">
    <location>
        <begin position="1"/>
        <end position="58"/>
    </location>
</feature>
<feature type="region of interest" description="Disordered" evidence="1">
    <location>
        <begin position="368"/>
        <end position="393"/>
    </location>
</feature>
<dbReference type="Proteomes" id="UP000726737">
    <property type="component" value="Unassembled WGS sequence"/>
</dbReference>
<dbReference type="GO" id="GO:0016301">
    <property type="term" value="F:kinase activity"/>
    <property type="evidence" value="ECO:0007669"/>
    <property type="project" value="UniProtKB-KW"/>
</dbReference>
<evidence type="ECO:0000256" key="1">
    <source>
        <dbReference type="SAM" id="MobiDB-lite"/>
    </source>
</evidence>
<dbReference type="InterPro" id="IPR036947">
    <property type="entry name" value="POLO_box_dom_sf"/>
</dbReference>
<keyword evidence="4" id="KW-1185">Reference proteome</keyword>